<dbReference type="Proteomes" id="UP000199800">
    <property type="component" value="Unassembled WGS sequence"/>
</dbReference>
<keyword evidence="1" id="KW-0408">Iron</keyword>
<dbReference type="STRING" id="29364.SAMN04487772_11254"/>
<dbReference type="PANTHER" id="PTHR43151">
    <property type="entry name" value="FEOA FAMILY PROTEIN"/>
    <property type="match status" value="1"/>
</dbReference>
<dbReference type="SUPFAM" id="SSF50037">
    <property type="entry name" value="C-terminal domain of transcriptional repressors"/>
    <property type="match status" value="1"/>
</dbReference>
<feature type="domain" description="Ferrous iron transporter FeoA-like" evidence="2">
    <location>
        <begin position="1"/>
        <end position="72"/>
    </location>
</feature>
<keyword evidence="4" id="KW-1185">Reference proteome</keyword>
<dbReference type="InterPro" id="IPR008988">
    <property type="entry name" value="Transcriptional_repressor_C"/>
</dbReference>
<dbReference type="Pfam" id="PF04023">
    <property type="entry name" value="FeoA"/>
    <property type="match status" value="1"/>
</dbReference>
<evidence type="ECO:0000259" key="2">
    <source>
        <dbReference type="SMART" id="SM00899"/>
    </source>
</evidence>
<dbReference type="EMBL" id="FOHN01000012">
    <property type="protein sequence ID" value="SET25600.1"/>
    <property type="molecule type" value="Genomic_DNA"/>
</dbReference>
<accession>A0A1I0D0Z1</accession>
<dbReference type="SMART" id="SM00899">
    <property type="entry name" value="FeoA"/>
    <property type="match status" value="1"/>
</dbReference>
<dbReference type="OrthoDB" id="9811076at2"/>
<gene>
    <name evidence="3" type="ORF">SAMN04487772_11254</name>
</gene>
<sequence>MQLAECRKDTSYIVQKMSLGLETNRRLQALGVTKGTKITVLNRKKSGSVIFFVRGSRLAIGKEIAQALEVKESE</sequence>
<dbReference type="InterPro" id="IPR053184">
    <property type="entry name" value="FeoA-like"/>
</dbReference>
<organism evidence="3 4">
    <name type="scientific">[Clostridium] polysaccharolyticum</name>
    <dbReference type="NCBI Taxonomy" id="29364"/>
    <lineage>
        <taxon>Bacteria</taxon>
        <taxon>Bacillati</taxon>
        <taxon>Bacillota</taxon>
        <taxon>Clostridia</taxon>
        <taxon>Lachnospirales</taxon>
        <taxon>Lachnospiraceae</taxon>
    </lineage>
</organism>
<dbReference type="InterPro" id="IPR007167">
    <property type="entry name" value="Fe-transptr_FeoA-like"/>
</dbReference>
<evidence type="ECO:0000256" key="1">
    <source>
        <dbReference type="ARBA" id="ARBA00023004"/>
    </source>
</evidence>
<dbReference type="AlphaFoldDB" id="A0A1I0D0Z1"/>
<name>A0A1I0D0Z1_9FIRM</name>
<dbReference type="PANTHER" id="PTHR43151:SF1">
    <property type="entry name" value="SSR2333 PROTEIN"/>
    <property type="match status" value="1"/>
</dbReference>
<evidence type="ECO:0000313" key="4">
    <source>
        <dbReference type="Proteomes" id="UP000199800"/>
    </source>
</evidence>
<dbReference type="RefSeq" id="WP_092477940.1">
    <property type="nucleotide sequence ID" value="NZ_FOHN01000012.1"/>
</dbReference>
<dbReference type="GO" id="GO:0046914">
    <property type="term" value="F:transition metal ion binding"/>
    <property type="evidence" value="ECO:0007669"/>
    <property type="project" value="InterPro"/>
</dbReference>
<dbReference type="InterPro" id="IPR038157">
    <property type="entry name" value="FeoA_core_dom"/>
</dbReference>
<proteinExistence type="predicted"/>
<reference evidence="3 4" key="1">
    <citation type="submission" date="2016-10" db="EMBL/GenBank/DDBJ databases">
        <authorList>
            <person name="de Groot N.N."/>
        </authorList>
    </citation>
    <scope>NUCLEOTIDE SEQUENCE [LARGE SCALE GENOMIC DNA]</scope>
    <source>
        <strain evidence="3 4">DSM 1801</strain>
    </source>
</reference>
<protein>
    <submittedName>
        <fullName evidence="3">Ferrous iron transport protein A</fullName>
    </submittedName>
</protein>
<dbReference type="Gene3D" id="2.30.30.90">
    <property type="match status" value="1"/>
</dbReference>
<evidence type="ECO:0000313" key="3">
    <source>
        <dbReference type="EMBL" id="SET25600.1"/>
    </source>
</evidence>